<evidence type="ECO:0000313" key="3">
    <source>
        <dbReference type="EMBL" id="BAX80022.1"/>
    </source>
</evidence>
<keyword evidence="1" id="KW-0732">Signal</keyword>
<feature type="chain" id="PRO_5012123865" description="DUF3108 domain-containing protein" evidence="1">
    <location>
        <begin position="19"/>
        <end position="231"/>
    </location>
</feature>
<dbReference type="OrthoDB" id="665223at2"/>
<protein>
    <recommendedName>
        <fullName evidence="2">DUF3108 domain-containing protein</fullName>
    </recommendedName>
</protein>
<dbReference type="Pfam" id="PF21347">
    <property type="entry name" value="DUF3108_like"/>
    <property type="match status" value="1"/>
</dbReference>
<dbReference type="Gene3D" id="2.40.360.20">
    <property type="match status" value="1"/>
</dbReference>
<dbReference type="Proteomes" id="UP000218267">
    <property type="component" value="Chromosome"/>
</dbReference>
<evidence type="ECO:0000256" key="1">
    <source>
        <dbReference type="SAM" id="SignalP"/>
    </source>
</evidence>
<name>A0A1Y1CJ52_9BACT</name>
<proteinExistence type="predicted"/>
<gene>
    <name evidence="3" type="ORF">ALGA_1647</name>
</gene>
<reference evidence="3 4" key="1">
    <citation type="journal article" date="2018" name="Mar. Genomics">
        <title>Complete genome sequence of Marinifilaceae bacterium strain SPP2, isolated from the Antarctic marine sediment.</title>
        <authorList>
            <person name="Watanabe M."/>
            <person name="Kojima H."/>
            <person name="Fukui M."/>
        </authorList>
    </citation>
    <scope>NUCLEOTIDE SEQUENCE [LARGE SCALE GENOMIC DNA]</scope>
    <source>
        <strain evidence="3 4">SPP2</strain>
    </source>
</reference>
<organism evidence="3 4">
    <name type="scientific">Labilibaculum antarcticum</name>
    <dbReference type="NCBI Taxonomy" id="1717717"/>
    <lineage>
        <taxon>Bacteria</taxon>
        <taxon>Pseudomonadati</taxon>
        <taxon>Bacteroidota</taxon>
        <taxon>Bacteroidia</taxon>
        <taxon>Marinilabiliales</taxon>
        <taxon>Marinifilaceae</taxon>
        <taxon>Labilibaculum</taxon>
    </lineage>
</organism>
<keyword evidence="4" id="KW-1185">Reference proteome</keyword>
<feature type="domain" description="DUF3108" evidence="2">
    <location>
        <begin position="32"/>
        <end position="226"/>
    </location>
</feature>
<reference evidence="4" key="2">
    <citation type="journal article" date="2020" name="Antonie Van Leeuwenhoek">
        <title>Labilibaculum antarcticum sp. nov., a novel facultative anaerobic, psychrotorelant bacterium isolated from marine sediment of Antarctica.</title>
        <authorList>
            <person name="Watanabe M."/>
            <person name="Kojima H."/>
            <person name="Fukui M."/>
        </authorList>
    </citation>
    <scope>NUCLEOTIDE SEQUENCE [LARGE SCALE GENOMIC DNA]</scope>
    <source>
        <strain evidence="4">SPP2</strain>
    </source>
</reference>
<dbReference type="RefSeq" id="WP_145957594.1">
    <property type="nucleotide sequence ID" value="NZ_AP018042.1"/>
</dbReference>
<feature type="signal peptide" evidence="1">
    <location>
        <begin position="1"/>
        <end position="18"/>
    </location>
</feature>
<dbReference type="KEGG" id="mbas:ALGA_1647"/>
<evidence type="ECO:0000313" key="4">
    <source>
        <dbReference type="Proteomes" id="UP000218267"/>
    </source>
</evidence>
<dbReference type="EMBL" id="AP018042">
    <property type="protein sequence ID" value="BAX80022.1"/>
    <property type="molecule type" value="Genomic_DNA"/>
</dbReference>
<accession>A0A1Y1CJ52</accession>
<evidence type="ECO:0000259" key="2">
    <source>
        <dbReference type="Pfam" id="PF21347"/>
    </source>
</evidence>
<sequence length="231" mass="26144">MKKLFSLALLICASCIMAFSQDCTLYIPSNIGAELHYEMKNAKGKTTGIYTQKMISVKESGGETTFELLQIHMDPKNSNKIILQDTISFRCKDNVFYIDMEKYLNQKQMEGFKDMEVKITTEDLIYPPKLYPGLELNDGSISLEIGAGMMNMNMTTNIVNRKVEAHENITTPAGTFKCYKIAEDVQSKIGFVNVQLHNIAWIVEDIGTIRSESFDKKGKLNSTTELIKILR</sequence>
<dbReference type="AlphaFoldDB" id="A0A1Y1CJ52"/>
<dbReference type="InterPro" id="IPR049279">
    <property type="entry name" value="DUF3108-like"/>
</dbReference>